<protein>
    <submittedName>
        <fullName evidence="1">Uncharacterized protein</fullName>
    </submittedName>
</protein>
<reference evidence="1 2" key="1">
    <citation type="submission" date="2020-02" db="EMBL/GenBank/DDBJ databases">
        <title>Whole-genome analyses of novel actinobacteria.</title>
        <authorList>
            <person name="Sahin N."/>
            <person name="Tokatli A."/>
        </authorList>
    </citation>
    <scope>NUCLEOTIDE SEQUENCE [LARGE SCALE GENOMIC DNA]</scope>
    <source>
        <strain evidence="1 2">YC419</strain>
    </source>
</reference>
<sequence length="187" mass="20940">MRPQPGEVLHFSEDPTITVFRPHVAATAQRPEAYVWAVDHGRAPDYWFPRQCPRAMAWTVPGTSAADRERILGPGGGERVHAIEYGWMERFLSVRLFAYRFSADAFRPFGEPVPHAVVASEPVEPLGPPEPVGDLLRLHRDAGIQLRVLDNLWSFWDAVTTSTLGFSGIRLRNATARDVRNPLHPPA</sequence>
<dbReference type="InterPro" id="IPR049253">
    <property type="entry name" value="DUF6886"/>
</dbReference>
<dbReference type="Pfam" id="PF21820">
    <property type="entry name" value="DUF6886"/>
    <property type="match status" value="1"/>
</dbReference>
<keyword evidence="2" id="KW-1185">Reference proteome</keyword>
<comment type="caution">
    <text evidence="1">The sequence shown here is derived from an EMBL/GenBank/DDBJ whole genome shotgun (WGS) entry which is preliminary data.</text>
</comment>
<organism evidence="1 2">
    <name type="scientific">Streptomyces ureilyticus</name>
    <dbReference type="NCBI Taxonomy" id="1775131"/>
    <lineage>
        <taxon>Bacteria</taxon>
        <taxon>Bacillati</taxon>
        <taxon>Actinomycetota</taxon>
        <taxon>Actinomycetes</taxon>
        <taxon>Kitasatosporales</taxon>
        <taxon>Streptomycetaceae</taxon>
        <taxon>Streptomyces</taxon>
    </lineage>
</organism>
<gene>
    <name evidence="1" type="ORF">G6048_18680</name>
</gene>
<name>A0ABX0DTH4_9ACTN</name>
<dbReference type="Proteomes" id="UP001518140">
    <property type="component" value="Unassembled WGS sequence"/>
</dbReference>
<proteinExistence type="predicted"/>
<evidence type="ECO:0000313" key="1">
    <source>
        <dbReference type="EMBL" id="NGO44099.1"/>
    </source>
</evidence>
<dbReference type="RefSeq" id="WP_165340693.1">
    <property type="nucleotide sequence ID" value="NZ_JAAKZX010000053.1"/>
</dbReference>
<accession>A0ABX0DTH4</accession>
<evidence type="ECO:0000313" key="2">
    <source>
        <dbReference type="Proteomes" id="UP001518140"/>
    </source>
</evidence>
<dbReference type="EMBL" id="JAAKZX010000053">
    <property type="protein sequence ID" value="NGO44099.1"/>
    <property type="molecule type" value="Genomic_DNA"/>
</dbReference>